<dbReference type="RefSeq" id="XP_024713717.1">
    <property type="nucleotide sequence ID" value="XM_024858311.1"/>
</dbReference>
<keyword evidence="9" id="KW-1185">Reference proteome</keyword>
<dbReference type="Gene3D" id="3.30.160.60">
    <property type="entry name" value="Classic Zinc Finger"/>
    <property type="match status" value="1"/>
</dbReference>
<comment type="caution">
    <text evidence="8">The sequence shown here is derived from an EMBL/GenBank/DDBJ whole genome shotgun (WGS) entry which is preliminary data.</text>
</comment>
<keyword evidence="3 5" id="KW-0863">Zinc-finger</keyword>
<keyword evidence="1" id="KW-0479">Metal-binding</keyword>
<evidence type="ECO:0000256" key="6">
    <source>
        <dbReference type="SAM" id="MobiDB-lite"/>
    </source>
</evidence>
<name>A0A2P7YQZ7_9ASCO</name>
<dbReference type="VEuPathDB" id="FungiDB:C7M61_002955"/>
<protein>
    <submittedName>
        <fullName evidence="8">Transcription factor SFP1</fullName>
    </submittedName>
</protein>
<feature type="region of interest" description="Disordered" evidence="6">
    <location>
        <begin position="694"/>
        <end position="717"/>
    </location>
</feature>
<evidence type="ECO:0000256" key="1">
    <source>
        <dbReference type="ARBA" id="ARBA00022723"/>
    </source>
</evidence>
<dbReference type="EMBL" id="PYFQ01000006">
    <property type="protein sequence ID" value="PSK38392.1"/>
    <property type="molecule type" value="Genomic_DNA"/>
</dbReference>
<dbReference type="GeneID" id="36566344"/>
<dbReference type="STRING" id="418784.A0A2P7YQZ7"/>
<reference evidence="8 9" key="1">
    <citation type="submission" date="2018-03" db="EMBL/GenBank/DDBJ databases">
        <title>Candida pseudohaemulonii genome assembly and annotation.</title>
        <authorList>
            <person name="Munoz J.F."/>
            <person name="Gade L.G."/>
            <person name="Chow N.A."/>
            <person name="Litvintseva A.P."/>
            <person name="Loparev V.N."/>
            <person name="Cuomo C.A."/>
        </authorList>
    </citation>
    <scope>NUCLEOTIDE SEQUENCE [LARGE SCALE GENOMIC DNA]</scope>
    <source>
        <strain evidence="8 9">B12108</strain>
    </source>
</reference>
<evidence type="ECO:0000256" key="3">
    <source>
        <dbReference type="ARBA" id="ARBA00022771"/>
    </source>
</evidence>
<dbReference type="GO" id="GO:0008270">
    <property type="term" value="F:zinc ion binding"/>
    <property type="evidence" value="ECO:0007669"/>
    <property type="project" value="UniProtKB-KW"/>
</dbReference>
<dbReference type="PANTHER" id="PTHR23057">
    <property type="entry name" value="JUXTAPOSED WITH ANOTHER ZINC FINGER PROTEIN 1"/>
    <property type="match status" value="1"/>
</dbReference>
<evidence type="ECO:0000256" key="2">
    <source>
        <dbReference type="ARBA" id="ARBA00022737"/>
    </source>
</evidence>
<evidence type="ECO:0000313" key="9">
    <source>
        <dbReference type="Proteomes" id="UP000241107"/>
    </source>
</evidence>
<dbReference type="InterPro" id="IPR013087">
    <property type="entry name" value="Znf_C2H2_type"/>
</dbReference>
<evidence type="ECO:0000259" key="7">
    <source>
        <dbReference type="PROSITE" id="PS50157"/>
    </source>
</evidence>
<dbReference type="SMART" id="SM00355">
    <property type="entry name" value="ZnF_C2H2"/>
    <property type="match status" value="3"/>
</dbReference>
<dbReference type="OrthoDB" id="3269380at2759"/>
<evidence type="ECO:0000256" key="4">
    <source>
        <dbReference type="ARBA" id="ARBA00022833"/>
    </source>
</evidence>
<feature type="domain" description="C2H2-type" evidence="7">
    <location>
        <begin position="755"/>
        <end position="785"/>
    </location>
</feature>
<dbReference type="AlphaFoldDB" id="A0A2P7YQZ7"/>
<dbReference type="Proteomes" id="UP000241107">
    <property type="component" value="Unassembled WGS sequence"/>
</dbReference>
<evidence type="ECO:0000313" key="8">
    <source>
        <dbReference type="EMBL" id="PSK38392.1"/>
    </source>
</evidence>
<accession>A0A2P7YQZ7</accession>
<dbReference type="InterPro" id="IPR051580">
    <property type="entry name" value="ZnF-Chromatin_assoc"/>
</dbReference>
<dbReference type="SUPFAM" id="SSF57667">
    <property type="entry name" value="beta-beta-alpha zinc fingers"/>
    <property type="match status" value="1"/>
</dbReference>
<keyword evidence="2" id="KW-0677">Repeat</keyword>
<sequence length="840" mass="96382">MTTTDHEVAKDFDYFEAGAGKLSFTLKVSYQELPGMAANKKTFKVPFKLQYKGHAMWWFVLVMQELKKNYSRCVYIYLRALLHDDTSVEKALVSYDDEDQVSIRRNALEFVDNILKHAIDSQYISQIGLAESKETGLAIFKRIFDVSLQYQAIELAQIIVAWRKPWETFALNSVHKSLDPDSQYKLFLITHKLPDPYVYYVLEGFDMSILEDSLAKEFKESGISTLDLREYAHRGFKTYDSMLVNQLDYFEAGAGKLSFRPLELTHKLQLEQPGSTTNFRIPFKLAQRKHAMWWFQLLMPQIKYNYDRFAYDYLRAYLQDEAKGEEFLKQYDEAKQDLIKKNSSLVAHTIIQEGVYVNLQQAVRIGPKWVSTLADFKQLFDQSLQYDHMELTTLILDWRTQWKTLTSRRDNGTLDCDTRYHHFLHTHKLPGIYFLYAWDDIDERELMSALADEFDNSGIKKLDLRPIAHEGIENADGWSGRFYQAAAEMSPSIFNNSRFRRELIAHSQGMGGVSWGSVTIGLWLKDEVMMYQNHPSAGNSQLPGNLINPRRGLFRMSSVAPAAAQNNALLHPGTLSPPNTTLYLPTLEADYCKDYSCCGQLLPTLHDLLRHYEEAHILASPPQEANSHLLAAHRNRNNINNIHNVMETVLTTDVFLNNHHHQQAAQQQQSQGSLHLPASHFNLQNQTISQGAVADSMLPSGNGTAQPQHGNAQQRHLPPHRVNPAGAADAENDSMYIDDPARHLYVMENEEYKPFKCPVIGCEKTYKNQNGLKYHRLHGHQNQTLKENDDGTFSIIDPESNTPYLDGAGMEKDKPYRCEVCGKRYKNLNGLKYHRGHTTH</sequence>
<feature type="compositionally biased region" description="Polar residues" evidence="6">
    <location>
        <begin position="699"/>
        <end position="714"/>
    </location>
</feature>
<dbReference type="InterPro" id="IPR036236">
    <property type="entry name" value="Znf_C2H2_sf"/>
</dbReference>
<gene>
    <name evidence="8" type="ORF">C7M61_002955</name>
</gene>
<dbReference type="PROSITE" id="PS00028">
    <property type="entry name" value="ZINC_FINGER_C2H2_1"/>
    <property type="match status" value="2"/>
</dbReference>
<feature type="domain" description="C2H2-type" evidence="7">
    <location>
        <begin position="816"/>
        <end position="840"/>
    </location>
</feature>
<dbReference type="GO" id="GO:0005634">
    <property type="term" value="C:nucleus"/>
    <property type="evidence" value="ECO:0007669"/>
    <property type="project" value="TreeGrafter"/>
</dbReference>
<organism evidence="8 9">
    <name type="scientific">Candidozyma pseudohaemuli</name>
    <dbReference type="NCBI Taxonomy" id="418784"/>
    <lineage>
        <taxon>Eukaryota</taxon>
        <taxon>Fungi</taxon>
        <taxon>Dikarya</taxon>
        <taxon>Ascomycota</taxon>
        <taxon>Saccharomycotina</taxon>
        <taxon>Pichiomycetes</taxon>
        <taxon>Metschnikowiaceae</taxon>
        <taxon>Candidozyma</taxon>
    </lineage>
</organism>
<proteinExistence type="predicted"/>
<dbReference type="FunFam" id="3.30.160.60:FF:001987">
    <property type="entry name" value="Transcription factor SFP1"/>
    <property type="match status" value="1"/>
</dbReference>
<dbReference type="PANTHER" id="PTHR23057:SF0">
    <property type="entry name" value="JUXTAPOSED WITH ANOTHER ZINC FINGER PROTEIN 1"/>
    <property type="match status" value="1"/>
</dbReference>
<dbReference type="PROSITE" id="PS50157">
    <property type="entry name" value="ZINC_FINGER_C2H2_2"/>
    <property type="match status" value="2"/>
</dbReference>
<keyword evidence="4" id="KW-0862">Zinc</keyword>
<evidence type="ECO:0000256" key="5">
    <source>
        <dbReference type="PROSITE-ProRule" id="PRU00042"/>
    </source>
</evidence>